<dbReference type="SUPFAM" id="SSF141066">
    <property type="entry name" value="ICP-like"/>
    <property type="match status" value="2"/>
</dbReference>
<dbReference type="InterPro" id="IPR052781">
    <property type="entry name" value="Cys_protease_inhibitor_I42"/>
</dbReference>
<gene>
    <name evidence="4" type="ORF">O0S10_02225</name>
</gene>
<comment type="caution">
    <text evidence="4">The sequence shown here is derived from an EMBL/GenBank/DDBJ whole genome shotgun (WGS) entry which is preliminary data.</text>
</comment>
<dbReference type="PROSITE" id="PS51257">
    <property type="entry name" value="PROKAR_LIPOPROTEIN"/>
    <property type="match status" value="1"/>
</dbReference>
<keyword evidence="2" id="KW-0789">Thiol protease inhibitor</keyword>
<dbReference type="InterPro" id="IPR036331">
    <property type="entry name" value="Chagasin-like_sf"/>
</dbReference>
<feature type="domain" description="Proteinase inhibitor I42 chagasin" evidence="3">
    <location>
        <begin position="178"/>
        <end position="266"/>
    </location>
</feature>
<dbReference type="RefSeq" id="WP_268924266.1">
    <property type="nucleotide sequence ID" value="NZ_JAPTGB010000003.1"/>
</dbReference>
<dbReference type="EMBL" id="JAPTGB010000003">
    <property type="protein sequence ID" value="MCZ0860045.1"/>
    <property type="molecule type" value="Genomic_DNA"/>
</dbReference>
<feature type="domain" description="Proteinase inhibitor I42 chagasin" evidence="3">
    <location>
        <begin position="66"/>
        <end position="144"/>
    </location>
</feature>
<keyword evidence="5" id="KW-1185">Reference proteome</keyword>
<sequence length="270" mass="28870">MARFGIAVFILIAVVVCIFSAGCIGTDTPATPTPTPPVTIVPTQEPTPGNMTPVTTITVQKYGVAVPAGNTMQFTVPSNPTTGYQWLADNVTGLVINQTYQATPVADNIAGSGGNEIFTITAEKAGTYLFIANYQRPWENKLAEATLYQTLIFSNGTKTETADPLLSVTFDGIVSPAAGEVVKITTEGNPTTGYEWTAVPGLSATKSDNIVILNSTYVPTPVAGPIVGSGGTYEWLVTAEKPGTYEFRAQYKRSWEDEPVGEFYFNITFR</sequence>
<protein>
    <submittedName>
        <fullName evidence="4">Protease inhibitor I42 family protein</fullName>
    </submittedName>
</protein>
<dbReference type="GO" id="GO:0030414">
    <property type="term" value="F:peptidase inhibitor activity"/>
    <property type="evidence" value="ECO:0007669"/>
    <property type="project" value="UniProtKB-KW"/>
</dbReference>
<dbReference type="Pfam" id="PF09394">
    <property type="entry name" value="Inhibitor_I42"/>
    <property type="match status" value="2"/>
</dbReference>
<evidence type="ECO:0000256" key="2">
    <source>
        <dbReference type="ARBA" id="ARBA00022704"/>
    </source>
</evidence>
<organism evidence="4 5">
    <name type="scientific">Methanocorpusculum petauri</name>
    <dbReference type="NCBI Taxonomy" id="3002863"/>
    <lineage>
        <taxon>Archaea</taxon>
        <taxon>Methanobacteriati</taxon>
        <taxon>Methanobacteriota</taxon>
        <taxon>Stenosarchaea group</taxon>
        <taxon>Methanomicrobia</taxon>
        <taxon>Methanomicrobiales</taxon>
        <taxon>Methanocorpusculaceae</taxon>
        <taxon>Methanocorpusculum</taxon>
    </lineage>
</organism>
<evidence type="ECO:0000313" key="4">
    <source>
        <dbReference type="EMBL" id="MCZ0860045.1"/>
    </source>
</evidence>
<dbReference type="Gene3D" id="2.60.40.2020">
    <property type="match status" value="2"/>
</dbReference>
<dbReference type="InterPro" id="IPR018990">
    <property type="entry name" value="Prot_inh_I42_chagasin"/>
</dbReference>
<accession>A0ABT4IE81</accession>
<name>A0ABT4IE81_9EURY</name>
<dbReference type="PANTHER" id="PTHR36530:SF1">
    <property type="entry name" value="AMOEBIASIN-1"/>
    <property type="match status" value="1"/>
</dbReference>
<reference evidence="4" key="1">
    <citation type="submission" date="2022-12" db="EMBL/GenBank/DDBJ databases">
        <title>Isolation and characterisation of novel Methanocorpusculum spp. from native Australian herbivores indicates the genus is ancestrally host-associated.</title>
        <authorList>
            <person name="Volmer J.G."/>
            <person name="Soo R.M."/>
            <person name="Evans P.N."/>
            <person name="Hoedt E.C."/>
            <person name="Astorga Alsina A.L."/>
            <person name="Woodcroft B.J."/>
            <person name="Tyson G.W."/>
            <person name="Hugenholtz P."/>
            <person name="Morrison M."/>
        </authorList>
    </citation>
    <scope>NUCLEOTIDE SEQUENCE</scope>
    <source>
        <strain evidence="4">MG</strain>
    </source>
</reference>
<dbReference type="PANTHER" id="PTHR36530">
    <property type="entry name" value="INHIBITOR OF CYSTEINE PEPTIDASE"/>
    <property type="match status" value="1"/>
</dbReference>
<dbReference type="Proteomes" id="UP001141422">
    <property type="component" value="Unassembled WGS sequence"/>
</dbReference>
<keyword evidence="1 4" id="KW-0646">Protease inhibitor</keyword>
<evidence type="ECO:0000256" key="1">
    <source>
        <dbReference type="ARBA" id="ARBA00022690"/>
    </source>
</evidence>
<proteinExistence type="predicted"/>
<evidence type="ECO:0000259" key="3">
    <source>
        <dbReference type="Pfam" id="PF09394"/>
    </source>
</evidence>
<evidence type="ECO:0000313" key="5">
    <source>
        <dbReference type="Proteomes" id="UP001141422"/>
    </source>
</evidence>